<dbReference type="PROSITE" id="PS50090">
    <property type="entry name" value="MYB_LIKE"/>
    <property type="match status" value="2"/>
</dbReference>
<dbReference type="InterPro" id="IPR001005">
    <property type="entry name" value="SANT/Myb"/>
</dbReference>
<name>A0A3R7BU98_APHAT</name>
<evidence type="ECO:0000256" key="1">
    <source>
        <dbReference type="SAM" id="MobiDB-lite"/>
    </source>
</evidence>
<dbReference type="Proteomes" id="UP000285712">
    <property type="component" value="Unassembled WGS sequence"/>
</dbReference>
<dbReference type="InterPro" id="IPR050560">
    <property type="entry name" value="MYB_TF"/>
</dbReference>
<proteinExistence type="predicted"/>
<dbReference type="InterPro" id="IPR009057">
    <property type="entry name" value="Homeodomain-like_sf"/>
</dbReference>
<feature type="domain" description="Myb-like" evidence="2">
    <location>
        <begin position="119"/>
        <end position="169"/>
    </location>
</feature>
<dbReference type="EMBL" id="QUTG01002837">
    <property type="protein sequence ID" value="RHY94483.1"/>
    <property type="molecule type" value="Genomic_DNA"/>
</dbReference>
<evidence type="ECO:0000259" key="2">
    <source>
        <dbReference type="PROSITE" id="PS50090"/>
    </source>
</evidence>
<dbReference type="GO" id="GO:0000978">
    <property type="term" value="F:RNA polymerase II cis-regulatory region sequence-specific DNA binding"/>
    <property type="evidence" value="ECO:0007669"/>
    <property type="project" value="TreeGrafter"/>
</dbReference>
<dbReference type="PROSITE" id="PS51294">
    <property type="entry name" value="HTH_MYB"/>
    <property type="match status" value="2"/>
</dbReference>
<feature type="domain" description="Myb-like" evidence="2">
    <location>
        <begin position="57"/>
        <end position="103"/>
    </location>
</feature>
<dbReference type="Pfam" id="PF00249">
    <property type="entry name" value="Myb_DNA-binding"/>
    <property type="match status" value="3"/>
</dbReference>
<evidence type="ECO:0000313" key="4">
    <source>
        <dbReference type="EMBL" id="RHY94483.1"/>
    </source>
</evidence>
<evidence type="ECO:0000313" key="6">
    <source>
        <dbReference type="Proteomes" id="UP000285430"/>
    </source>
</evidence>
<dbReference type="InterPro" id="IPR017930">
    <property type="entry name" value="Myb_dom"/>
</dbReference>
<sequence>MVILERTSLVTQYCSMDQTLRDGVFLHGGKQWRGIAQLFHHRKSVRDCQRRWYALTQEATVKLPWTEAEDEAVLALVHKLGPHKWGVIASYLPGRSGKQCRERCICKNVYMYRWCNQLDPSIDKSPWTLQEDHILATLQAKHGNRWSLIAEHLPGRTDNAVKNHWHASVKKWKDRKGSSLVTTITAQPILAPSISHPPDCSNNRTTSSASPTAVDDPSFLHKLTLLPNQPDSISIDMLWTTNVDDEGKASVSNFPEMGTPEIAIADDEWFQDLDWHCFDDETLLDTELYLV</sequence>
<reference evidence="6 7" key="1">
    <citation type="submission" date="2018-08" db="EMBL/GenBank/DDBJ databases">
        <title>Aphanomyces genome sequencing and annotation.</title>
        <authorList>
            <person name="Minardi D."/>
            <person name="Oidtmann B."/>
            <person name="Van Der Giezen M."/>
            <person name="Studholme D.J."/>
        </authorList>
    </citation>
    <scope>NUCLEOTIDE SEQUENCE [LARGE SCALE GENOMIC DNA]</scope>
    <source>
        <strain evidence="5 6">Da</strain>
        <strain evidence="4 7">Sv</strain>
    </source>
</reference>
<dbReference type="PANTHER" id="PTHR45614:SF25">
    <property type="entry name" value="MYB PROTEIN"/>
    <property type="match status" value="1"/>
</dbReference>
<dbReference type="Proteomes" id="UP000285430">
    <property type="component" value="Unassembled WGS sequence"/>
</dbReference>
<evidence type="ECO:0000313" key="7">
    <source>
        <dbReference type="Proteomes" id="UP000285712"/>
    </source>
</evidence>
<feature type="region of interest" description="Disordered" evidence="1">
    <location>
        <begin position="192"/>
        <end position="213"/>
    </location>
</feature>
<feature type="domain" description="HTH myb-type" evidence="3">
    <location>
        <begin position="119"/>
        <end position="173"/>
    </location>
</feature>
<gene>
    <name evidence="4" type="ORF">DYB35_002000</name>
    <name evidence="5" type="ORF">DYB37_002767</name>
</gene>
<dbReference type="CDD" id="cd00167">
    <property type="entry name" value="SANT"/>
    <property type="match status" value="3"/>
</dbReference>
<organism evidence="5 6">
    <name type="scientific">Aphanomyces astaci</name>
    <name type="common">Crayfish plague agent</name>
    <dbReference type="NCBI Taxonomy" id="112090"/>
    <lineage>
        <taxon>Eukaryota</taxon>
        <taxon>Sar</taxon>
        <taxon>Stramenopiles</taxon>
        <taxon>Oomycota</taxon>
        <taxon>Saprolegniomycetes</taxon>
        <taxon>Saprolegniales</taxon>
        <taxon>Verrucalvaceae</taxon>
        <taxon>Aphanomyces</taxon>
    </lineage>
</organism>
<protein>
    <submittedName>
        <fullName evidence="5">Uncharacterized protein</fullName>
    </submittedName>
</protein>
<evidence type="ECO:0000259" key="3">
    <source>
        <dbReference type="PROSITE" id="PS51294"/>
    </source>
</evidence>
<feature type="compositionally biased region" description="Polar residues" evidence="1">
    <location>
        <begin position="200"/>
        <end position="211"/>
    </location>
</feature>
<accession>A0A3R7BU98</accession>
<dbReference type="AlphaFoldDB" id="A0A3R7BU98"/>
<dbReference type="GO" id="GO:0005634">
    <property type="term" value="C:nucleus"/>
    <property type="evidence" value="ECO:0007669"/>
    <property type="project" value="TreeGrafter"/>
</dbReference>
<dbReference type="VEuPathDB" id="FungiDB:H257_18835"/>
<dbReference type="EMBL" id="QUTH01002832">
    <property type="protein sequence ID" value="RHZ23551.1"/>
    <property type="molecule type" value="Genomic_DNA"/>
</dbReference>
<comment type="caution">
    <text evidence="5">The sequence shown here is derived from an EMBL/GenBank/DDBJ whole genome shotgun (WGS) entry which is preliminary data.</text>
</comment>
<dbReference type="Gene3D" id="1.10.10.60">
    <property type="entry name" value="Homeodomain-like"/>
    <property type="match status" value="3"/>
</dbReference>
<dbReference type="PANTHER" id="PTHR45614">
    <property type="entry name" value="MYB PROTEIN-RELATED"/>
    <property type="match status" value="1"/>
</dbReference>
<evidence type="ECO:0000313" key="5">
    <source>
        <dbReference type="EMBL" id="RHZ23551.1"/>
    </source>
</evidence>
<dbReference type="SMART" id="SM00717">
    <property type="entry name" value="SANT"/>
    <property type="match status" value="3"/>
</dbReference>
<feature type="domain" description="HTH myb-type" evidence="3">
    <location>
        <begin position="61"/>
        <end position="103"/>
    </location>
</feature>
<dbReference type="GO" id="GO:0000981">
    <property type="term" value="F:DNA-binding transcription factor activity, RNA polymerase II-specific"/>
    <property type="evidence" value="ECO:0007669"/>
    <property type="project" value="TreeGrafter"/>
</dbReference>
<dbReference type="SUPFAM" id="SSF46689">
    <property type="entry name" value="Homeodomain-like"/>
    <property type="match status" value="2"/>
</dbReference>